<evidence type="ECO:0000256" key="1">
    <source>
        <dbReference type="ARBA" id="ARBA00006484"/>
    </source>
</evidence>
<accession>A0A163V4S0</accession>
<dbReference type="Gene3D" id="3.40.50.720">
    <property type="entry name" value="NAD(P)-binding Rossmann-like Domain"/>
    <property type="match status" value="1"/>
</dbReference>
<dbReference type="SUPFAM" id="SSF51735">
    <property type="entry name" value="NAD(P)-binding Rossmann-fold domains"/>
    <property type="match status" value="1"/>
</dbReference>
<dbReference type="PRINTS" id="PR00081">
    <property type="entry name" value="GDHRDH"/>
</dbReference>
<dbReference type="OrthoDB" id="9804104at2"/>
<sequence length="261" mass="27790">MKMNLFDLTGKVVVITGGASGLGLAYARGIAKHGGNLSIWDVSESKMEIAKNELKEYGINVTTQVVDVKFEEQIIVAYEQVLKDHGRLDCVFANAGVPPNSRSIFDMTSQNYLDLINVNMHGAFYTLKEGARLMVERAKAGEPGGSLVFTGSLALFKGIPGIENYAAAKGAIAAVIRGLAVELAQFGIRANTIAPGYIKTGMTNGQQEMSAIDASMIANIPMGRAGYPEDFEAIAVYFCSDASSFHTGDTVILDGADHIKG</sequence>
<evidence type="ECO:0000313" key="3">
    <source>
        <dbReference type="EMBL" id="KZE74333.1"/>
    </source>
</evidence>
<protein>
    <recommendedName>
        <fullName evidence="5">NAD(P)-dependent dehydrogenase, short-chain alcohol dehydrogenase family</fullName>
    </recommendedName>
</protein>
<dbReference type="FunFam" id="3.40.50.720:FF:000084">
    <property type="entry name" value="Short-chain dehydrogenase reductase"/>
    <property type="match status" value="1"/>
</dbReference>
<dbReference type="PROSITE" id="PS00061">
    <property type="entry name" value="ADH_SHORT"/>
    <property type="match status" value="1"/>
</dbReference>
<dbReference type="AlphaFoldDB" id="A0A163V4S0"/>
<dbReference type="EMBL" id="LQNU01000094">
    <property type="protein sequence ID" value="KZE74333.1"/>
    <property type="molecule type" value="Genomic_DNA"/>
</dbReference>
<evidence type="ECO:0000313" key="4">
    <source>
        <dbReference type="Proteomes" id="UP000076630"/>
    </source>
</evidence>
<comment type="caution">
    <text evidence="3">The sequence shown here is derived from an EMBL/GenBank/DDBJ whole genome shotgun (WGS) entry which is preliminary data.</text>
</comment>
<keyword evidence="2" id="KW-0560">Oxidoreductase</keyword>
<dbReference type="Pfam" id="PF13561">
    <property type="entry name" value="adh_short_C2"/>
    <property type="match status" value="1"/>
</dbReference>
<evidence type="ECO:0008006" key="5">
    <source>
        <dbReference type="Google" id="ProtNLM"/>
    </source>
</evidence>
<dbReference type="InterPro" id="IPR036291">
    <property type="entry name" value="NAD(P)-bd_dom_sf"/>
</dbReference>
<dbReference type="GO" id="GO:0050664">
    <property type="term" value="F:oxidoreductase activity, acting on NAD(P)H, oxygen as acceptor"/>
    <property type="evidence" value="ECO:0007669"/>
    <property type="project" value="TreeGrafter"/>
</dbReference>
<evidence type="ECO:0000256" key="2">
    <source>
        <dbReference type="ARBA" id="ARBA00023002"/>
    </source>
</evidence>
<proteinExistence type="inferred from homology"/>
<dbReference type="InterPro" id="IPR002347">
    <property type="entry name" value="SDR_fam"/>
</dbReference>
<reference evidence="3 4" key="1">
    <citation type="submission" date="2016-01" db="EMBL/GenBank/DDBJ databases">
        <title>Whole genome sequencing of Myroides marinus L41.</title>
        <authorList>
            <person name="Hong K.W."/>
        </authorList>
    </citation>
    <scope>NUCLEOTIDE SEQUENCE [LARGE SCALE GENOMIC DNA]</scope>
    <source>
        <strain evidence="3 4">L41</strain>
    </source>
</reference>
<name>A0A163V4S0_9FLAO</name>
<dbReference type="PRINTS" id="PR00080">
    <property type="entry name" value="SDRFAMILY"/>
</dbReference>
<dbReference type="PANTHER" id="PTHR43008:SF4">
    <property type="entry name" value="CHAIN DEHYDROGENASE, PUTATIVE (AFU_ORTHOLOGUE AFUA_4G08710)-RELATED"/>
    <property type="match status" value="1"/>
</dbReference>
<comment type="similarity">
    <text evidence="1">Belongs to the short-chain dehydrogenases/reductases (SDR) family.</text>
</comment>
<gene>
    <name evidence="3" type="ORF">AV926_02100</name>
</gene>
<dbReference type="InterPro" id="IPR020904">
    <property type="entry name" value="Sc_DH/Rdtase_CS"/>
</dbReference>
<dbReference type="PANTHER" id="PTHR43008">
    <property type="entry name" value="BENZIL REDUCTASE"/>
    <property type="match status" value="1"/>
</dbReference>
<keyword evidence="4" id="KW-1185">Reference proteome</keyword>
<organism evidence="3 4">
    <name type="scientific">Myroides marinus</name>
    <dbReference type="NCBI Taxonomy" id="703342"/>
    <lineage>
        <taxon>Bacteria</taxon>
        <taxon>Pseudomonadati</taxon>
        <taxon>Bacteroidota</taxon>
        <taxon>Flavobacteriia</taxon>
        <taxon>Flavobacteriales</taxon>
        <taxon>Flavobacteriaceae</taxon>
        <taxon>Myroides</taxon>
    </lineage>
</organism>
<dbReference type="Proteomes" id="UP000076630">
    <property type="component" value="Unassembled WGS sequence"/>
</dbReference>